<dbReference type="PIRSF" id="PIRSF036979">
    <property type="entry name" value="Arginase"/>
    <property type="match status" value="1"/>
</dbReference>
<dbReference type="PROSITE" id="PS51409">
    <property type="entry name" value="ARGINASE_2"/>
    <property type="match status" value="1"/>
</dbReference>
<evidence type="ECO:0000313" key="7">
    <source>
        <dbReference type="Proteomes" id="UP001629113"/>
    </source>
</evidence>
<feature type="signal peptide" evidence="5">
    <location>
        <begin position="1"/>
        <end position="20"/>
    </location>
</feature>
<dbReference type="InterPro" id="IPR023696">
    <property type="entry name" value="Ureohydrolase_dom_sf"/>
</dbReference>
<organism evidence="6 7">
    <name type="scientific">Phlyctema vagabunda</name>
    <dbReference type="NCBI Taxonomy" id="108571"/>
    <lineage>
        <taxon>Eukaryota</taxon>
        <taxon>Fungi</taxon>
        <taxon>Dikarya</taxon>
        <taxon>Ascomycota</taxon>
        <taxon>Pezizomycotina</taxon>
        <taxon>Leotiomycetes</taxon>
        <taxon>Helotiales</taxon>
        <taxon>Dermateaceae</taxon>
        <taxon>Phlyctema</taxon>
    </lineage>
</organism>
<dbReference type="CDD" id="cd11592">
    <property type="entry name" value="Agmatinase_PAH"/>
    <property type="match status" value="1"/>
</dbReference>
<dbReference type="SUPFAM" id="SSF52768">
    <property type="entry name" value="Arginase/deacetylase"/>
    <property type="match status" value="1"/>
</dbReference>
<keyword evidence="7" id="KW-1185">Reference proteome</keyword>
<keyword evidence="3 4" id="KW-0378">Hydrolase</keyword>
<evidence type="ECO:0000256" key="3">
    <source>
        <dbReference type="ARBA" id="ARBA00022801"/>
    </source>
</evidence>
<dbReference type="Proteomes" id="UP001629113">
    <property type="component" value="Unassembled WGS sequence"/>
</dbReference>
<dbReference type="PROSITE" id="PS01053">
    <property type="entry name" value="ARGINASE_1"/>
    <property type="match status" value="1"/>
</dbReference>
<reference evidence="6 7" key="1">
    <citation type="submission" date="2024-06" db="EMBL/GenBank/DDBJ databases">
        <title>Complete genome of Phlyctema vagabunda strain 19-DSS-EL-015.</title>
        <authorList>
            <person name="Fiorenzani C."/>
        </authorList>
    </citation>
    <scope>NUCLEOTIDE SEQUENCE [LARGE SCALE GENOMIC DNA]</scope>
    <source>
        <strain evidence="6 7">19-DSS-EL-015</strain>
    </source>
</reference>
<evidence type="ECO:0000256" key="2">
    <source>
        <dbReference type="ARBA" id="ARBA00022723"/>
    </source>
</evidence>
<name>A0ABR4PP55_9HELO</name>
<dbReference type="EMBL" id="JBFCZG010000003">
    <property type="protein sequence ID" value="KAL3424988.1"/>
    <property type="molecule type" value="Genomic_DNA"/>
</dbReference>
<dbReference type="Gene3D" id="3.40.800.10">
    <property type="entry name" value="Ureohydrolase domain"/>
    <property type="match status" value="1"/>
</dbReference>
<dbReference type="InterPro" id="IPR006035">
    <property type="entry name" value="Ureohydrolase"/>
</dbReference>
<dbReference type="InterPro" id="IPR020855">
    <property type="entry name" value="Ureohydrolase_Mn_BS"/>
</dbReference>
<accession>A0ABR4PP55</accession>
<dbReference type="PANTHER" id="PTHR11358">
    <property type="entry name" value="ARGINASE/AGMATINASE"/>
    <property type="match status" value="1"/>
</dbReference>
<evidence type="ECO:0000256" key="4">
    <source>
        <dbReference type="RuleBase" id="RU003684"/>
    </source>
</evidence>
<comment type="similarity">
    <text evidence="1">Belongs to the arginase family. Agmatinase subfamily.</text>
</comment>
<feature type="chain" id="PRO_5046069476" evidence="5">
    <location>
        <begin position="21"/>
        <end position="404"/>
    </location>
</feature>
<proteinExistence type="inferred from homology"/>
<comment type="caution">
    <text evidence="6">The sequence shown here is derived from an EMBL/GenBank/DDBJ whole genome shotgun (WGS) entry which is preliminary data.</text>
</comment>
<evidence type="ECO:0000256" key="5">
    <source>
        <dbReference type="SAM" id="SignalP"/>
    </source>
</evidence>
<dbReference type="PANTHER" id="PTHR11358:SF26">
    <property type="entry name" value="GUANIDINO ACID HYDROLASE, MITOCHONDRIAL"/>
    <property type="match status" value="1"/>
</dbReference>
<protein>
    <submittedName>
        <fullName evidence="6">Guanidinobutyrase</fullName>
    </submittedName>
</protein>
<dbReference type="Pfam" id="PF00491">
    <property type="entry name" value="Arginase"/>
    <property type="match status" value="1"/>
</dbReference>
<sequence>MKSFGLLIGAALCGVVVGHGQSEQDDIQLPLHQQPFEQDSEEELERKWGFEWGFSGVNTFAHLKHVKCLTTTETLFDIGILGVPFDTAVSYRPGARFGPRAIRAASARQTSFRGFNTRAAMNPYTSWASILDCGDVPVTPMDNAMALTQMTAAYLELAHRSPLSSSTKHPKILSLGGDHSIALPALRALNKVYGGPVAVLHFDAHLDTWHPAKYPSPWPSTQSEFNHGSMFWKASNEGLILNGSSVHAGLRTRLSGDDFGDYEDDERQGFLRISSDDIDDLGGPKGVVEAIMNRIGTEVPVYLSVDIDVIDPGLAPGTGTPEAGGWTTRELIRILRGIEGLNVVGADVVEVSPAYDGVGEQTALAGAQVIYEILTSVVKRGLVDMGKIAEVQGRDGKGWSKDEL</sequence>
<gene>
    <name evidence="6" type="ORF">PVAG01_04269</name>
</gene>
<dbReference type="PRINTS" id="PR00116">
    <property type="entry name" value="ARGINASE"/>
</dbReference>
<keyword evidence="2" id="KW-0479">Metal-binding</keyword>
<keyword evidence="5" id="KW-0732">Signal</keyword>
<evidence type="ECO:0000313" key="6">
    <source>
        <dbReference type="EMBL" id="KAL3424988.1"/>
    </source>
</evidence>
<evidence type="ECO:0000256" key="1">
    <source>
        <dbReference type="ARBA" id="ARBA00009227"/>
    </source>
</evidence>